<dbReference type="Gene3D" id="3.40.50.300">
    <property type="entry name" value="P-loop containing nucleotide triphosphate hydrolases"/>
    <property type="match status" value="1"/>
</dbReference>
<dbReference type="PROSITE" id="PS50943">
    <property type="entry name" value="HTH_CROC1"/>
    <property type="match status" value="1"/>
</dbReference>
<feature type="domain" description="HTH cro/C1-type" evidence="9">
    <location>
        <begin position="14"/>
        <end position="69"/>
    </location>
</feature>
<sequence>MSRRPGPGTLGELLRGYRFAAGLGQRALAERAGISVRTLRYLEQGQIRRPHADSIQRLVAALNLSEAARTRLREAGEAAASSPRTAGLRVSVLGSLALHLDGSPVEVPSVLQRSLLGLLAMQPGVVVGTDEIVDVLWGEQPPRTCRQLVQTYVRHLRDLIDPDRPGPDAGRVLRATKGGYRADLSAEESDVATFDELLGLARRAETGGDRAAALEAYGRALRCWRGPVLADGGERIRVHPTAVAIVGRQITAAVARADLALALGSAEEVVADLRELSAREPLHEELAGRLMLALASCGQQAAALDVFTRISSRLDGDLGLQPSAALRAAHLRVLRADLPPKPPALPAPVSPHAADRPVPAQLPGLTLGFTGRAEQLRQLDSLLPAPATGDGPHQTGTVLAAITGTGGVGKTALAVHWAHRVRDRFPDGELFVDLRGHSAQAPVRPVEALARFLLALGVAAERIPGTPEAAADLYRTLSAARRMLVVLDNAVDPEQVRPLLPGGLGCVVLVTSRDRLAGLTARDGARRIGVDVLAPEESRLLLRRMLGESRVDADPQAAADLAHACGHLPLALRISAANVDHTPWRTLRAQANELREGDRLTALSVTGDQTTAVRTAFSLSYHALDAPVRRMFRLLALLPGPETGLRAAAVVTGTTIEDTARLVERLTAAHLLREHRPGRYRFHDLVALYAAERLRLEETDTSRRSASDALYDWLLAAVDHCALLLYPGMKQRLPGDEDAARSDAAPPEITDAAAAMRWLDAELPNLAAAVHQAAAEGHQAAWLLANALRGYAWIRKHTVDWTALGQAALAAARAAGEPLAEAAMHHLLGHAHVRQGRVGTAITHFEQLLALAEAADWREGAAIAHTNLSMVSRLSGRLRRSAEHLERAMELDQQGGLADGHPVVLGNLAHVLRDLGRLSESLDCLVRAERLPAALDNQHNQIRRQADLGRTRHLLGDTVKAARHLQAALAMARECGDLGGEAYALRLTASASRDAGDLVRALELARTAAALSDQDVDDYFRAAARLTLGSVLFALGRHGEASEAWREALKLARERGAHDLEARSLIGLASGRRPLDREQAATALGIARRTEYVLVQGEALTVLARGGLEHDEPAVAADYARQALAMHRHSGHRKGQAQALDLLGRAVDATGEEDPAPYRREALEIFDALGDRHAAALRRRLVTADGGTGGGKDGGMYRPRCDTADASADPTASGPDTSPAPVP</sequence>
<evidence type="ECO:0000256" key="1">
    <source>
        <dbReference type="ARBA" id="ARBA00005820"/>
    </source>
</evidence>
<reference evidence="11 12" key="1">
    <citation type="submission" date="2023-07" db="EMBL/GenBank/DDBJ databases">
        <title>Comparative genomics of wheat-associated soil bacteria to identify genetic determinants of phenazine resistance.</title>
        <authorList>
            <person name="Mouncey N."/>
        </authorList>
    </citation>
    <scope>NUCLEOTIDE SEQUENCE [LARGE SCALE GENOMIC DNA]</scope>
    <source>
        <strain evidence="11 12">W2I16</strain>
    </source>
</reference>
<dbReference type="InterPro" id="IPR027417">
    <property type="entry name" value="P-loop_NTPase"/>
</dbReference>
<accession>A0ABU0RQX7</accession>
<dbReference type="SUPFAM" id="SSF52540">
    <property type="entry name" value="P-loop containing nucleoside triphosphate hydrolases"/>
    <property type="match status" value="1"/>
</dbReference>
<feature type="repeat" description="TPR" evidence="6">
    <location>
        <begin position="1022"/>
        <end position="1055"/>
    </location>
</feature>
<feature type="compositionally biased region" description="Low complexity" evidence="8">
    <location>
        <begin position="1204"/>
        <end position="1216"/>
    </location>
</feature>
<keyword evidence="5" id="KW-0804">Transcription</keyword>
<comment type="caution">
    <text evidence="11">The sequence shown here is derived from an EMBL/GenBank/DDBJ whole genome shotgun (WGS) entry which is preliminary data.</text>
</comment>
<dbReference type="InterPro" id="IPR001387">
    <property type="entry name" value="Cro/C1-type_HTH"/>
</dbReference>
<dbReference type="Pfam" id="PF00486">
    <property type="entry name" value="Trans_reg_C"/>
    <property type="match status" value="1"/>
</dbReference>
<dbReference type="GO" id="GO:0003677">
    <property type="term" value="F:DNA binding"/>
    <property type="evidence" value="ECO:0007669"/>
    <property type="project" value="UniProtKB-KW"/>
</dbReference>
<dbReference type="InterPro" id="IPR036388">
    <property type="entry name" value="WH-like_DNA-bd_sf"/>
</dbReference>
<dbReference type="Gene3D" id="1.10.10.10">
    <property type="entry name" value="Winged helix-like DNA-binding domain superfamily/Winged helix DNA-binding domain"/>
    <property type="match status" value="1"/>
</dbReference>
<evidence type="ECO:0000256" key="7">
    <source>
        <dbReference type="PROSITE-ProRule" id="PRU01091"/>
    </source>
</evidence>
<dbReference type="PANTHER" id="PTHR35807">
    <property type="entry name" value="TRANSCRIPTIONAL REGULATOR REDD-RELATED"/>
    <property type="match status" value="1"/>
</dbReference>
<protein>
    <submittedName>
        <fullName evidence="11">DNA-binding SARP family transcriptional activator/DNA-binding XRE family transcriptional regulator</fullName>
    </submittedName>
</protein>
<comment type="similarity">
    <text evidence="1">Belongs to the AfsR/DnrI/RedD regulatory family.</text>
</comment>
<evidence type="ECO:0000256" key="2">
    <source>
        <dbReference type="ARBA" id="ARBA00023012"/>
    </source>
</evidence>
<dbReference type="PANTHER" id="PTHR35807:SF1">
    <property type="entry name" value="TRANSCRIPTIONAL REGULATOR REDD"/>
    <property type="match status" value="1"/>
</dbReference>
<evidence type="ECO:0000259" key="9">
    <source>
        <dbReference type="PROSITE" id="PS50943"/>
    </source>
</evidence>
<name>A0ABU0RQX7_9ACTN</name>
<gene>
    <name evidence="11" type="ORF">QFZ49_003512</name>
</gene>
<dbReference type="SMART" id="SM00028">
    <property type="entry name" value="TPR"/>
    <property type="match status" value="7"/>
</dbReference>
<dbReference type="CDD" id="cd00093">
    <property type="entry name" value="HTH_XRE"/>
    <property type="match status" value="1"/>
</dbReference>
<feature type="DNA-binding region" description="OmpR/PhoB-type" evidence="7">
    <location>
        <begin position="80"/>
        <end position="184"/>
    </location>
</feature>
<dbReference type="Pfam" id="PF13560">
    <property type="entry name" value="HTH_31"/>
    <property type="match status" value="1"/>
</dbReference>
<dbReference type="CDD" id="cd15831">
    <property type="entry name" value="BTAD"/>
    <property type="match status" value="1"/>
</dbReference>
<dbReference type="SMART" id="SM01043">
    <property type="entry name" value="BTAD"/>
    <property type="match status" value="1"/>
</dbReference>
<dbReference type="Gene3D" id="1.25.40.10">
    <property type="entry name" value="Tetratricopeptide repeat domain"/>
    <property type="match status" value="4"/>
</dbReference>
<dbReference type="SMART" id="SM00862">
    <property type="entry name" value="Trans_reg_C"/>
    <property type="match status" value="1"/>
</dbReference>
<dbReference type="PROSITE" id="PS50005">
    <property type="entry name" value="TPR"/>
    <property type="match status" value="1"/>
</dbReference>
<dbReference type="Pfam" id="PF00931">
    <property type="entry name" value="NB-ARC"/>
    <property type="match status" value="1"/>
</dbReference>
<dbReference type="RefSeq" id="WP_307627344.1">
    <property type="nucleotide sequence ID" value="NZ_JAUSZS010000004.1"/>
</dbReference>
<evidence type="ECO:0000259" key="10">
    <source>
        <dbReference type="PROSITE" id="PS51755"/>
    </source>
</evidence>
<dbReference type="SMART" id="SM00530">
    <property type="entry name" value="HTH_XRE"/>
    <property type="match status" value="1"/>
</dbReference>
<dbReference type="SUPFAM" id="SSF48452">
    <property type="entry name" value="TPR-like"/>
    <property type="match status" value="3"/>
</dbReference>
<evidence type="ECO:0000256" key="5">
    <source>
        <dbReference type="ARBA" id="ARBA00023163"/>
    </source>
</evidence>
<dbReference type="EMBL" id="JAUSZS010000004">
    <property type="protein sequence ID" value="MDQ0933572.1"/>
    <property type="molecule type" value="Genomic_DNA"/>
</dbReference>
<dbReference type="SUPFAM" id="SSF46894">
    <property type="entry name" value="C-terminal effector domain of the bipartite response regulators"/>
    <property type="match status" value="1"/>
</dbReference>
<feature type="region of interest" description="Disordered" evidence="8">
    <location>
        <begin position="342"/>
        <end position="361"/>
    </location>
</feature>
<keyword evidence="3" id="KW-0805">Transcription regulation</keyword>
<dbReference type="PRINTS" id="PR00364">
    <property type="entry name" value="DISEASERSIST"/>
</dbReference>
<dbReference type="Proteomes" id="UP001223072">
    <property type="component" value="Unassembled WGS sequence"/>
</dbReference>
<dbReference type="InterPro" id="IPR002182">
    <property type="entry name" value="NB-ARC"/>
</dbReference>
<dbReference type="Pfam" id="PF13181">
    <property type="entry name" value="TPR_8"/>
    <property type="match status" value="1"/>
</dbReference>
<dbReference type="PROSITE" id="PS51755">
    <property type="entry name" value="OMPR_PHOB"/>
    <property type="match status" value="1"/>
</dbReference>
<dbReference type="Pfam" id="PF03704">
    <property type="entry name" value="BTAD"/>
    <property type="match status" value="1"/>
</dbReference>
<organism evidence="11 12">
    <name type="scientific">Streptomyces turgidiscabies</name>
    <dbReference type="NCBI Taxonomy" id="85558"/>
    <lineage>
        <taxon>Bacteria</taxon>
        <taxon>Bacillati</taxon>
        <taxon>Actinomycetota</taxon>
        <taxon>Actinomycetes</taxon>
        <taxon>Kitasatosporales</taxon>
        <taxon>Streptomycetaceae</taxon>
        <taxon>Streptomyces</taxon>
    </lineage>
</organism>
<dbReference type="InterPro" id="IPR019734">
    <property type="entry name" value="TPR_rpt"/>
</dbReference>
<dbReference type="InterPro" id="IPR016032">
    <property type="entry name" value="Sig_transdc_resp-reg_C-effctor"/>
</dbReference>
<evidence type="ECO:0000256" key="6">
    <source>
        <dbReference type="PROSITE-ProRule" id="PRU00339"/>
    </source>
</evidence>
<keyword evidence="12" id="KW-1185">Reference proteome</keyword>
<evidence type="ECO:0000313" key="12">
    <source>
        <dbReference type="Proteomes" id="UP001223072"/>
    </source>
</evidence>
<dbReference type="InterPro" id="IPR011990">
    <property type="entry name" value="TPR-like_helical_dom_sf"/>
</dbReference>
<dbReference type="InterPro" id="IPR001867">
    <property type="entry name" value="OmpR/PhoB-type_DNA-bd"/>
</dbReference>
<evidence type="ECO:0000313" key="11">
    <source>
        <dbReference type="EMBL" id="MDQ0933572.1"/>
    </source>
</evidence>
<dbReference type="InterPro" id="IPR051677">
    <property type="entry name" value="AfsR-DnrI-RedD_regulator"/>
</dbReference>
<feature type="domain" description="OmpR/PhoB-type" evidence="10">
    <location>
        <begin position="80"/>
        <end position="184"/>
    </location>
</feature>
<dbReference type="InterPro" id="IPR005158">
    <property type="entry name" value="BTAD"/>
</dbReference>
<dbReference type="Gene3D" id="1.10.260.40">
    <property type="entry name" value="lambda repressor-like DNA-binding domains"/>
    <property type="match status" value="1"/>
</dbReference>
<dbReference type="SUPFAM" id="SSF47413">
    <property type="entry name" value="lambda repressor-like DNA-binding domains"/>
    <property type="match status" value="1"/>
</dbReference>
<proteinExistence type="inferred from homology"/>
<feature type="region of interest" description="Disordered" evidence="8">
    <location>
        <begin position="1184"/>
        <end position="1223"/>
    </location>
</feature>
<keyword evidence="6" id="KW-0802">TPR repeat</keyword>
<evidence type="ECO:0000256" key="8">
    <source>
        <dbReference type="SAM" id="MobiDB-lite"/>
    </source>
</evidence>
<keyword evidence="4 7" id="KW-0238">DNA-binding</keyword>
<keyword evidence="2" id="KW-0902">Two-component regulatory system</keyword>
<evidence type="ECO:0000256" key="4">
    <source>
        <dbReference type="ARBA" id="ARBA00023125"/>
    </source>
</evidence>
<evidence type="ECO:0000256" key="3">
    <source>
        <dbReference type="ARBA" id="ARBA00023015"/>
    </source>
</evidence>
<dbReference type="Pfam" id="PF13424">
    <property type="entry name" value="TPR_12"/>
    <property type="match status" value="1"/>
</dbReference>
<dbReference type="InterPro" id="IPR010982">
    <property type="entry name" value="Lambda_DNA-bd_dom_sf"/>
</dbReference>